<dbReference type="SMART" id="SM00028">
    <property type="entry name" value="TPR"/>
    <property type="match status" value="5"/>
</dbReference>
<keyword evidence="4" id="KW-0812">Transmembrane</keyword>
<dbReference type="Pfam" id="PF13432">
    <property type="entry name" value="TPR_16"/>
    <property type="match status" value="1"/>
</dbReference>
<dbReference type="AlphaFoldDB" id="A0A517Z951"/>
<dbReference type="InterPro" id="IPR019734">
    <property type="entry name" value="TPR_rpt"/>
</dbReference>
<dbReference type="SUPFAM" id="SSF48452">
    <property type="entry name" value="TPR-like"/>
    <property type="match status" value="2"/>
</dbReference>
<keyword evidence="6" id="KW-1185">Reference proteome</keyword>
<reference evidence="5 6" key="1">
    <citation type="submission" date="2019-02" db="EMBL/GenBank/DDBJ databases">
        <title>Deep-cultivation of Planctomycetes and their phenomic and genomic characterization uncovers novel biology.</title>
        <authorList>
            <person name="Wiegand S."/>
            <person name="Jogler M."/>
            <person name="Boedeker C."/>
            <person name="Pinto D."/>
            <person name="Vollmers J."/>
            <person name="Rivas-Marin E."/>
            <person name="Kohn T."/>
            <person name="Peeters S.H."/>
            <person name="Heuer A."/>
            <person name="Rast P."/>
            <person name="Oberbeckmann S."/>
            <person name="Bunk B."/>
            <person name="Jeske O."/>
            <person name="Meyerdierks A."/>
            <person name="Storesund J.E."/>
            <person name="Kallscheuer N."/>
            <person name="Luecker S."/>
            <person name="Lage O.M."/>
            <person name="Pohl T."/>
            <person name="Merkel B.J."/>
            <person name="Hornburger P."/>
            <person name="Mueller R.-W."/>
            <person name="Bruemmer F."/>
            <person name="Labrenz M."/>
            <person name="Spormann A.M."/>
            <person name="Op den Camp H."/>
            <person name="Overmann J."/>
            <person name="Amann R."/>
            <person name="Jetten M.S.M."/>
            <person name="Mascher T."/>
            <person name="Medema M.H."/>
            <person name="Devos D.P."/>
            <person name="Kaster A.-K."/>
            <person name="Ovreas L."/>
            <person name="Rohde M."/>
            <person name="Galperin M.Y."/>
            <person name="Jogler C."/>
        </authorList>
    </citation>
    <scope>NUCLEOTIDE SEQUENCE [LARGE SCALE GENOMIC DNA]</scope>
    <source>
        <strain evidence="5 6">Mal4</strain>
    </source>
</reference>
<dbReference type="PANTHER" id="PTHR44227">
    <property type="match status" value="1"/>
</dbReference>
<dbReference type="RefSeq" id="WP_145370240.1">
    <property type="nucleotide sequence ID" value="NZ_CP036275.1"/>
</dbReference>
<evidence type="ECO:0000256" key="3">
    <source>
        <dbReference type="PROSITE-ProRule" id="PRU00339"/>
    </source>
</evidence>
<evidence type="ECO:0000256" key="4">
    <source>
        <dbReference type="SAM" id="Phobius"/>
    </source>
</evidence>
<feature type="transmembrane region" description="Helical" evidence="4">
    <location>
        <begin position="182"/>
        <end position="203"/>
    </location>
</feature>
<keyword evidence="4" id="KW-1133">Transmembrane helix</keyword>
<evidence type="ECO:0000256" key="2">
    <source>
        <dbReference type="ARBA" id="ARBA00022803"/>
    </source>
</evidence>
<dbReference type="PANTHER" id="PTHR44227:SF3">
    <property type="entry name" value="PROTEIN O-MANNOSYL-TRANSFERASE TMTC4"/>
    <property type="match status" value="1"/>
</dbReference>
<feature type="repeat" description="TPR" evidence="3">
    <location>
        <begin position="387"/>
        <end position="420"/>
    </location>
</feature>
<feature type="transmembrane region" description="Helical" evidence="4">
    <location>
        <begin position="240"/>
        <end position="259"/>
    </location>
</feature>
<feature type="transmembrane region" description="Helical" evidence="4">
    <location>
        <begin position="155"/>
        <end position="175"/>
    </location>
</feature>
<keyword evidence="4" id="KW-0472">Membrane</keyword>
<evidence type="ECO:0000313" key="5">
    <source>
        <dbReference type="EMBL" id="QDU39012.1"/>
    </source>
</evidence>
<dbReference type="Proteomes" id="UP000320496">
    <property type="component" value="Chromosome"/>
</dbReference>
<proteinExistence type="predicted"/>
<dbReference type="InterPro" id="IPR011990">
    <property type="entry name" value="TPR-like_helical_dom_sf"/>
</dbReference>
<protein>
    <submittedName>
        <fullName evidence="5">Outer membrane protein PgaA</fullName>
    </submittedName>
</protein>
<feature type="transmembrane region" description="Helical" evidence="4">
    <location>
        <begin position="209"/>
        <end position="228"/>
    </location>
</feature>
<gene>
    <name evidence="5" type="ORF">Mal4_33450</name>
</gene>
<feature type="transmembrane region" description="Helical" evidence="4">
    <location>
        <begin position="80"/>
        <end position="98"/>
    </location>
</feature>
<dbReference type="EMBL" id="CP036275">
    <property type="protein sequence ID" value="QDU39012.1"/>
    <property type="molecule type" value="Genomic_DNA"/>
</dbReference>
<keyword evidence="1" id="KW-0677">Repeat</keyword>
<dbReference type="PROSITE" id="PS50005">
    <property type="entry name" value="TPR"/>
    <property type="match status" value="2"/>
</dbReference>
<feature type="repeat" description="TPR" evidence="3">
    <location>
        <begin position="286"/>
        <end position="319"/>
    </location>
</feature>
<evidence type="ECO:0000256" key="1">
    <source>
        <dbReference type="ARBA" id="ARBA00022737"/>
    </source>
</evidence>
<dbReference type="InterPro" id="IPR052346">
    <property type="entry name" value="O-mannosyl-transferase_TMTC"/>
</dbReference>
<feature type="transmembrane region" description="Helical" evidence="4">
    <location>
        <begin position="42"/>
        <end position="68"/>
    </location>
</feature>
<name>A0A517Z951_9PLAN</name>
<keyword evidence="2 3" id="KW-0802">TPR repeat</keyword>
<evidence type="ECO:0000313" key="6">
    <source>
        <dbReference type="Proteomes" id="UP000320496"/>
    </source>
</evidence>
<dbReference type="Gene3D" id="1.25.40.10">
    <property type="entry name" value="Tetratricopeptide repeat domain"/>
    <property type="match status" value="1"/>
</dbReference>
<dbReference type="OrthoDB" id="232771at2"/>
<accession>A0A517Z951</accession>
<dbReference type="Pfam" id="PF12895">
    <property type="entry name" value="ANAPC3"/>
    <property type="match status" value="1"/>
</dbReference>
<dbReference type="KEGG" id="mri:Mal4_33450"/>
<sequence length="540" mass="60411">MTYIVQRFESLAALATLVCLYAVVRGSTSRRPRGWDTLAILAAWAGFLTKETGAMIPVLVLLFDLVFLRPSRVGVRPVPWWLYLGLCSPLIWFVPRVSRFFTGKSATMGLAYRKVSPVEYVMTLPEVLLHYLKLPFWPAHLCFDYRWPVQQDWRVSALCGLIIVGLLSGTAWLLWRRHPAGFVCAALFVILAPTSSFVPVADLAAEHRMYLPLACLVVLSVLTVRWCAARLSRRWPATAPAVNATLVMLALLVPLTLSARTMRRNQDYRSGVAMWRSVLELRPHNPRAWYGLGKAHHDAGQYDAALAVFRKAGANGMDTPALRIAIADCENRFGRHEVAERLCRDVLDRHPEFDIAHITLATILYRQKQFDGALEHFRAAAGNSRHIEARVGAASSLANLGRHSEAIEELTAALDIRPDHRPSAIQLAWLLSTSPADELRDGPRAVQLLTQVCRVQDSRSFRTWDAYAAALAERGAYARAVVAAKQALELAAGIEDAEQREQLERRLSAYKSGRPWRSRQTLDQAGFRPINRAHAVACSW</sequence>
<organism evidence="5 6">
    <name type="scientific">Maioricimonas rarisocia</name>
    <dbReference type="NCBI Taxonomy" id="2528026"/>
    <lineage>
        <taxon>Bacteria</taxon>
        <taxon>Pseudomonadati</taxon>
        <taxon>Planctomycetota</taxon>
        <taxon>Planctomycetia</taxon>
        <taxon>Planctomycetales</taxon>
        <taxon>Planctomycetaceae</taxon>
        <taxon>Maioricimonas</taxon>
    </lineage>
</organism>